<comment type="caution">
    <text evidence="2">The sequence shown here is derived from an EMBL/GenBank/DDBJ whole genome shotgun (WGS) entry which is preliminary data.</text>
</comment>
<gene>
    <name evidence="2" type="ORF">D187_002163</name>
</gene>
<accession>S9PCR8</accession>
<dbReference type="EMBL" id="ANAH02000014">
    <property type="protein sequence ID" value="EPX60077.1"/>
    <property type="molecule type" value="Genomic_DNA"/>
</dbReference>
<feature type="compositionally biased region" description="Polar residues" evidence="1">
    <location>
        <begin position="44"/>
        <end position="59"/>
    </location>
</feature>
<name>S9PCR8_CYSF2</name>
<reference evidence="2" key="1">
    <citation type="submission" date="2013-05" db="EMBL/GenBank/DDBJ databases">
        <title>Genome assembly of Cystobacter fuscus DSM 2262.</title>
        <authorList>
            <person name="Sharma G."/>
            <person name="Khatri I."/>
            <person name="Kaur C."/>
            <person name="Mayilraj S."/>
            <person name="Subramanian S."/>
        </authorList>
    </citation>
    <scope>NUCLEOTIDE SEQUENCE [LARGE SCALE GENOMIC DNA]</scope>
    <source>
        <strain evidence="2">DSM 2262</strain>
    </source>
</reference>
<protein>
    <submittedName>
        <fullName evidence="2">Uncharacterized protein</fullName>
    </submittedName>
</protein>
<evidence type="ECO:0000256" key="1">
    <source>
        <dbReference type="SAM" id="MobiDB-lite"/>
    </source>
</evidence>
<keyword evidence="3" id="KW-1185">Reference proteome</keyword>
<organism evidence="2 3">
    <name type="scientific">Cystobacter fuscus (strain ATCC 25194 / DSM 2262 / NBRC 100088 / M29)</name>
    <dbReference type="NCBI Taxonomy" id="1242864"/>
    <lineage>
        <taxon>Bacteria</taxon>
        <taxon>Pseudomonadati</taxon>
        <taxon>Myxococcota</taxon>
        <taxon>Myxococcia</taxon>
        <taxon>Myxococcales</taxon>
        <taxon>Cystobacterineae</taxon>
        <taxon>Archangiaceae</taxon>
        <taxon>Cystobacter</taxon>
    </lineage>
</organism>
<proteinExistence type="predicted"/>
<dbReference type="AlphaFoldDB" id="S9PCR8"/>
<evidence type="ECO:0000313" key="2">
    <source>
        <dbReference type="EMBL" id="EPX60077.1"/>
    </source>
</evidence>
<sequence>MAHDFSVMGSQRVSSHSNPAMALVPVLEQERKNAWTLERRAFQQPRQRGPSQAFSQASASRPYKGASSGSQTTGKEPFVPTRSCIREGHRPTPGE</sequence>
<evidence type="ECO:0000313" key="3">
    <source>
        <dbReference type="Proteomes" id="UP000011682"/>
    </source>
</evidence>
<dbReference type="Proteomes" id="UP000011682">
    <property type="component" value="Unassembled WGS sequence"/>
</dbReference>
<feature type="compositionally biased region" description="Basic and acidic residues" evidence="1">
    <location>
        <begin position="84"/>
        <end position="95"/>
    </location>
</feature>
<feature type="region of interest" description="Disordered" evidence="1">
    <location>
        <begin position="37"/>
        <end position="95"/>
    </location>
</feature>